<dbReference type="AlphaFoldDB" id="A0A2S5BGW3"/>
<evidence type="ECO:0000256" key="1">
    <source>
        <dbReference type="ARBA" id="ARBA00004370"/>
    </source>
</evidence>
<evidence type="ECO:0000313" key="7">
    <source>
        <dbReference type="EMBL" id="POY76018.1"/>
    </source>
</evidence>
<dbReference type="EMBL" id="PJQD01000008">
    <property type="protein sequence ID" value="POY76018.1"/>
    <property type="molecule type" value="Genomic_DNA"/>
</dbReference>
<protein>
    <recommendedName>
        <fullName evidence="6">TMEM205-like domain-containing protein</fullName>
    </recommendedName>
</protein>
<feature type="transmembrane region" description="Helical" evidence="5">
    <location>
        <begin position="69"/>
        <end position="89"/>
    </location>
</feature>
<evidence type="ECO:0000256" key="3">
    <source>
        <dbReference type="ARBA" id="ARBA00022989"/>
    </source>
</evidence>
<comment type="subcellular location">
    <subcellularLocation>
        <location evidence="1">Membrane</location>
    </subcellularLocation>
</comment>
<feature type="transmembrane region" description="Helical" evidence="5">
    <location>
        <begin position="109"/>
        <end position="130"/>
    </location>
</feature>
<dbReference type="InterPro" id="IPR053009">
    <property type="entry name" value="Xanthocillin_Biosynth-Assoc"/>
</dbReference>
<feature type="domain" description="TMEM205-like" evidence="6">
    <location>
        <begin position="34"/>
        <end position="138"/>
    </location>
</feature>
<keyword evidence="4 5" id="KW-0472">Membrane</keyword>
<organism evidence="7 8">
    <name type="scientific">Rhodotorula taiwanensis</name>
    <dbReference type="NCBI Taxonomy" id="741276"/>
    <lineage>
        <taxon>Eukaryota</taxon>
        <taxon>Fungi</taxon>
        <taxon>Dikarya</taxon>
        <taxon>Basidiomycota</taxon>
        <taxon>Pucciniomycotina</taxon>
        <taxon>Microbotryomycetes</taxon>
        <taxon>Sporidiobolales</taxon>
        <taxon>Sporidiobolaceae</taxon>
        <taxon>Rhodotorula</taxon>
    </lineage>
</organism>
<accession>A0A2S5BGW3</accession>
<evidence type="ECO:0000256" key="5">
    <source>
        <dbReference type="SAM" id="Phobius"/>
    </source>
</evidence>
<dbReference type="PANTHER" id="PTHR23241:SF102">
    <property type="entry name" value="LD23009P"/>
    <property type="match status" value="1"/>
</dbReference>
<name>A0A2S5BGW3_9BASI</name>
<dbReference type="InterPro" id="IPR025423">
    <property type="entry name" value="TMEM205-like"/>
</dbReference>
<evidence type="ECO:0000313" key="8">
    <source>
        <dbReference type="Proteomes" id="UP000237144"/>
    </source>
</evidence>
<sequence length="194" mass="21492">MTARIDELTVLICPTCTCNRTRFYVCPLAQNVDSLGTVLGSTVWHSFIGGPIAYTSLPRQQFGHLQSRIFPRFFALQSLSALALLGLYSRRPGGGELVRTFWRHGNKTVWALVVMATTGLANWLVVGPITTDVMKTRHRRERIEGKSYNEKDVSPEMKALNKRFGKLHGISSLVNLVYLAAAAGHAAWIAEYGA</sequence>
<dbReference type="Proteomes" id="UP000237144">
    <property type="component" value="Unassembled WGS sequence"/>
</dbReference>
<keyword evidence="2 5" id="KW-0812">Transmembrane</keyword>
<comment type="caution">
    <text evidence="7">The sequence shown here is derived from an EMBL/GenBank/DDBJ whole genome shotgun (WGS) entry which is preliminary data.</text>
</comment>
<keyword evidence="8" id="KW-1185">Reference proteome</keyword>
<dbReference type="PANTHER" id="PTHR23241">
    <property type="entry name" value="LATE EMBRYOGENESIS ABUNDANT PLANTS LEA-RELATED"/>
    <property type="match status" value="1"/>
</dbReference>
<dbReference type="GO" id="GO:0016020">
    <property type="term" value="C:membrane"/>
    <property type="evidence" value="ECO:0007669"/>
    <property type="project" value="UniProtKB-SubCell"/>
</dbReference>
<dbReference type="OrthoDB" id="1641132at2759"/>
<gene>
    <name evidence="7" type="ORF">BMF94_0741</name>
</gene>
<evidence type="ECO:0000259" key="6">
    <source>
        <dbReference type="Pfam" id="PF13664"/>
    </source>
</evidence>
<feature type="transmembrane region" description="Helical" evidence="5">
    <location>
        <begin position="167"/>
        <end position="190"/>
    </location>
</feature>
<dbReference type="Pfam" id="PF13664">
    <property type="entry name" value="DUF4149"/>
    <property type="match status" value="1"/>
</dbReference>
<evidence type="ECO:0000256" key="2">
    <source>
        <dbReference type="ARBA" id="ARBA00022692"/>
    </source>
</evidence>
<evidence type="ECO:0000256" key="4">
    <source>
        <dbReference type="ARBA" id="ARBA00023136"/>
    </source>
</evidence>
<reference evidence="7 8" key="1">
    <citation type="journal article" date="2018" name="Front. Microbiol.">
        <title>Prospects for Fungal Bioremediation of Acidic Radioactive Waste Sites: Characterization and Genome Sequence of Rhodotorula taiwanensis MD1149.</title>
        <authorList>
            <person name="Tkavc R."/>
            <person name="Matrosova V.Y."/>
            <person name="Grichenko O.E."/>
            <person name="Gostincar C."/>
            <person name="Volpe R.P."/>
            <person name="Klimenkova P."/>
            <person name="Gaidamakova E.K."/>
            <person name="Zhou C.E."/>
            <person name="Stewart B.J."/>
            <person name="Lyman M.G."/>
            <person name="Malfatti S.A."/>
            <person name="Rubinfeld B."/>
            <person name="Courtot M."/>
            <person name="Singh J."/>
            <person name="Dalgard C.L."/>
            <person name="Hamilton T."/>
            <person name="Frey K.G."/>
            <person name="Gunde-Cimerman N."/>
            <person name="Dugan L."/>
            <person name="Daly M.J."/>
        </authorList>
    </citation>
    <scope>NUCLEOTIDE SEQUENCE [LARGE SCALE GENOMIC DNA]</scope>
    <source>
        <strain evidence="7 8">MD1149</strain>
    </source>
</reference>
<keyword evidence="3 5" id="KW-1133">Transmembrane helix</keyword>
<proteinExistence type="predicted"/>